<feature type="transmembrane region" description="Helical" evidence="9">
    <location>
        <begin position="202"/>
        <end position="220"/>
    </location>
</feature>
<feature type="transmembrane region" description="Helical" evidence="9">
    <location>
        <begin position="97"/>
        <end position="120"/>
    </location>
</feature>
<feature type="transmembrane region" description="Helical" evidence="9">
    <location>
        <begin position="172"/>
        <end position="190"/>
    </location>
</feature>
<feature type="transmembrane region" description="Helical" evidence="9">
    <location>
        <begin position="36"/>
        <end position="54"/>
    </location>
</feature>
<name>A0ABW4N2H3_9CAUL</name>
<gene>
    <name evidence="11" type="ORF">ACFSC0_11755</name>
</gene>
<feature type="transmembrane region" description="Helical" evidence="9">
    <location>
        <begin position="290"/>
        <end position="310"/>
    </location>
</feature>
<feature type="transmembrane region" description="Helical" evidence="9">
    <location>
        <begin position="349"/>
        <end position="368"/>
    </location>
</feature>
<protein>
    <submittedName>
        <fullName evidence="11">Cation:proton antiporter</fullName>
    </submittedName>
</protein>
<reference evidence="12" key="1">
    <citation type="journal article" date="2019" name="Int. J. Syst. Evol. Microbiol.">
        <title>The Global Catalogue of Microorganisms (GCM) 10K type strain sequencing project: providing services to taxonomists for standard genome sequencing and annotation.</title>
        <authorList>
            <consortium name="The Broad Institute Genomics Platform"/>
            <consortium name="The Broad Institute Genome Sequencing Center for Infectious Disease"/>
            <person name="Wu L."/>
            <person name="Ma J."/>
        </authorList>
    </citation>
    <scope>NUCLEOTIDE SEQUENCE [LARGE SCALE GENOMIC DNA]</scope>
    <source>
        <strain evidence="12">DFY28</strain>
    </source>
</reference>
<feature type="transmembrane region" description="Helical" evidence="9">
    <location>
        <begin position="6"/>
        <end position="24"/>
    </location>
</feature>
<evidence type="ECO:0000259" key="10">
    <source>
        <dbReference type="Pfam" id="PF00999"/>
    </source>
</evidence>
<evidence type="ECO:0000256" key="8">
    <source>
        <dbReference type="ARBA" id="ARBA00023136"/>
    </source>
</evidence>
<evidence type="ECO:0000256" key="6">
    <source>
        <dbReference type="ARBA" id="ARBA00022989"/>
    </source>
</evidence>
<dbReference type="PANTHER" id="PTHR32507:SF8">
    <property type="entry name" value="CNH1P"/>
    <property type="match status" value="1"/>
</dbReference>
<dbReference type="Proteomes" id="UP001597237">
    <property type="component" value="Unassembled WGS sequence"/>
</dbReference>
<evidence type="ECO:0000256" key="3">
    <source>
        <dbReference type="ARBA" id="ARBA00022449"/>
    </source>
</evidence>
<evidence type="ECO:0000256" key="7">
    <source>
        <dbReference type="ARBA" id="ARBA00023065"/>
    </source>
</evidence>
<keyword evidence="3" id="KW-0050">Antiport</keyword>
<feature type="transmembrane region" description="Helical" evidence="9">
    <location>
        <begin position="380"/>
        <end position="403"/>
    </location>
</feature>
<keyword evidence="8 9" id="KW-0472">Membrane</keyword>
<dbReference type="Gene3D" id="1.20.1530.20">
    <property type="match status" value="1"/>
</dbReference>
<organism evidence="11 12">
    <name type="scientific">Phenylobacterium terrae</name>
    <dbReference type="NCBI Taxonomy" id="2665495"/>
    <lineage>
        <taxon>Bacteria</taxon>
        <taxon>Pseudomonadati</taxon>
        <taxon>Pseudomonadota</taxon>
        <taxon>Alphaproteobacteria</taxon>
        <taxon>Caulobacterales</taxon>
        <taxon>Caulobacteraceae</taxon>
        <taxon>Phenylobacterium</taxon>
    </lineage>
</organism>
<comment type="subcellular location">
    <subcellularLocation>
        <location evidence="1">Cell membrane</location>
        <topology evidence="1">Multi-pass membrane protein</topology>
    </subcellularLocation>
</comment>
<keyword evidence="6 9" id="KW-1133">Transmembrane helix</keyword>
<keyword evidence="5 9" id="KW-0812">Transmembrane</keyword>
<keyword evidence="7" id="KW-0406">Ion transport</keyword>
<keyword evidence="12" id="KW-1185">Reference proteome</keyword>
<evidence type="ECO:0000256" key="4">
    <source>
        <dbReference type="ARBA" id="ARBA00022475"/>
    </source>
</evidence>
<dbReference type="Pfam" id="PF00999">
    <property type="entry name" value="Na_H_Exchanger"/>
    <property type="match status" value="1"/>
</dbReference>
<dbReference type="InterPro" id="IPR006153">
    <property type="entry name" value="Cation/H_exchanger_TM"/>
</dbReference>
<sequence>MFEFSSYHVLLAALGVAIILAYWLPRFVSAREPTASALLIGLGWLIFGWIPGMPEAISPIDSPKPWEVVSELCVIMGLFGVGLRIDRLVGLAGFGPTIRMLAIAMPLTIIGVALLGWAAAGLTLGGALLLASVLSPTDPVLAGDVQVGRPTEGGEHPVRLTLTTEAGLNDGLAFPFVHLSLAVAAASVVTPELIGEWAWRDVLYRVAVGVAGGVGVGWLLGKVLFDFPRENALAKTQAGVFALAGVFVAYGATELAEGYGFIAAFVSGLTVRRSESHHEFHVRLHDFSETIEHALTAMLLIGLGAAMPALLSHLDLRGALVGLGLIFIVRPLSGWLSLLWSKMRRRERLVVAVYGVRGVGTVYYLSYAGSHMELVNEAELWAIAAFTVLVSTVLHGFSAAVAVERATGEEQGG</sequence>
<comment type="caution">
    <text evidence="11">The sequence shown here is derived from an EMBL/GenBank/DDBJ whole genome shotgun (WGS) entry which is preliminary data.</text>
</comment>
<keyword evidence="4" id="KW-1003">Cell membrane</keyword>
<evidence type="ECO:0000256" key="2">
    <source>
        <dbReference type="ARBA" id="ARBA00022448"/>
    </source>
</evidence>
<proteinExistence type="predicted"/>
<keyword evidence="2" id="KW-0813">Transport</keyword>
<feature type="transmembrane region" description="Helical" evidence="9">
    <location>
        <begin position="66"/>
        <end position="85"/>
    </location>
</feature>
<dbReference type="EMBL" id="JBHUEY010000001">
    <property type="protein sequence ID" value="MFD1784072.1"/>
    <property type="molecule type" value="Genomic_DNA"/>
</dbReference>
<dbReference type="RefSeq" id="WP_377282740.1">
    <property type="nucleotide sequence ID" value="NZ_JBHRSI010000008.1"/>
</dbReference>
<evidence type="ECO:0000256" key="5">
    <source>
        <dbReference type="ARBA" id="ARBA00022692"/>
    </source>
</evidence>
<feature type="transmembrane region" description="Helical" evidence="9">
    <location>
        <begin position="240"/>
        <end position="269"/>
    </location>
</feature>
<feature type="domain" description="Cation/H+ exchanger transmembrane" evidence="10">
    <location>
        <begin position="38"/>
        <end position="403"/>
    </location>
</feature>
<accession>A0ABW4N2H3</accession>
<evidence type="ECO:0000256" key="9">
    <source>
        <dbReference type="SAM" id="Phobius"/>
    </source>
</evidence>
<evidence type="ECO:0000313" key="11">
    <source>
        <dbReference type="EMBL" id="MFD1784072.1"/>
    </source>
</evidence>
<dbReference type="PANTHER" id="PTHR32507">
    <property type="entry name" value="NA(+)/H(+) ANTIPORTER 1"/>
    <property type="match status" value="1"/>
</dbReference>
<dbReference type="InterPro" id="IPR038770">
    <property type="entry name" value="Na+/solute_symporter_sf"/>
</dbReference>
<feature type="transmembrane region" description="Helical" evidence="9">
    <location>
        <begin position="316"/>
        <end position="337"/>
    </location>
</feature>
<evidence type="ECO:0000256" key="1">
    <source>
        <dbReference type="ARBA" id="ARBA00004651"/>
    </source>
</evidence>
<evidence type="ECO:0000313" key="12">
    <source>
        <dbReference type="Proteomes" id="UP001597237"/>
    </source>
</evidence>